<dbReference type="EMBL" id="BAABGY010000001">
    <property type="protein sequence ID" value="GAA4319558.1"/>
    <property type="molecule type" value="Genomic_DNA"/>
</dbReference>
<dbReference type="Proteomes" id="UP001501725">
    <property type="component" value="Unassembled WGS sequence"/>
</dbReference>
<name>A0ABP8G8V8_9BACT</name>
<evidence type="ECO:0000259" key="3">
    <source>
        <dbReference type="PROSITE" id="PS51186"/>
    </source>
</evidence>
<organism evidence="4 5">
    <name type="scientific">Flaviaesturariibacter amylovorans</name>
    <dbReference type="NCBI Taxonomy" id="1084520"/>
    <lineage>
        <taxon>Bacteria</taxon>
        <taxon>Pseudomonadati</taxon>
        <taxon>Bacteroidota</taxon>
        <taxon>Chitinophagia</taxon>
        <taxon>Chitinophagales</taxon>
        <taxon>Chitinophagaceae</taxon>
        <taxon>Flaviaestuariibacter</taxon>
    </lineage>
</organism>
<dbReference type="PANTHER" id="PTHR43877:SF2">
    <property type="entry name" value="AMINOALKYLPHOSPHONATE N-ACETYLTRANSFERASE-RELATED"/>
    <property type="match status" value="1"/>
</dbReference>
<dbReference type="PANTHER" id="PTHR43877">
    <property type="entry name" value="AMINOALKYLPHOSPHONATE N-ACETYLTRANSFERASE-RELATED-RELATED"/>
    <property type="match status" value="1"/>
</dbReference>
<dbReference type="RefSeq" id="WP_345253003.1">
    <property type="nucleotide sequence ID" value="NZ_BAABGY010000001.1"/>
</dbReference>
<protein>
    <submittedName>
        <fullName evidence="4">GNAT family N-acetyltransferase</fullName>
    </submittedName>
</protein>
<dbReference type="Gene3D" id="3.40.630.30">
    <property type="match status" value="1"/>
</dbReference>
<gene>
    <name evidence="4" type="ORF">GCM10023184_04340</name>
</gene>
<keyword evidence="1" id="KW-0808">Transferase</keyword>
<comment type="caution">
    <text evidence="4">The sequence shown here is derived from an EMBL/GenBank/DDBJ whole genome shotgun (WGS) entry which is preliminary data.</text>
</comment>
<dbReference type="PROSITE" id="PS51186">
    <property type="entry name" value="GNAT"/>
    <property type="match status" value="1"/>
</dbReference>
<keyword evidence="5" id="KW-1185">Reference proteome</keyword>
<dbReference type="SUPFAM" id="SSF55729">
    <property type="entry name" value="Acyl-CoA N-acyltransferases (Nat)"/>
    <property type="match status" value="1"/>
</dbReference>
<reference evidence="5" key="1">
    <citation type="journal article" date="2019" name="Int. J. Syst. Evol. Microbiol.">
        <title>The Global Catalogue of Microorganisms (GCM) 10K type strain sequencing project: providing services to taxonomists for standard genome sequencing and annotation.</title>
        <authorList>
            <consortium name="The Broad Institute Genomics Platform"/>
            <consortium name="The Broad Institute Genome Sequencing Center for Infectious Disease"/>
            <person name="Wu L."/>
            <person name="Ma J."/>
        </authorList>
    </citation>
    <scope>NUCLEOTIDE SEQUENCE [LARGE SCALE GENOMIC DNA]</scope>
    <source>
        <strain evidence="5">JCM 17919</strain>
    </source>
</reference>
<dbReference type="InterPro" id="IPR000182">
    <property type="entry name" value="GNAT_dom"/>
</dbReference>
<proteinExistence type="predicted"/>
<feature type="domain" description="N-acetyltransferase" evidence="3">
    <location>
        <begin position="10"/>
        <end position="157"/>
    </location>
</feature>
<sequence>MQTTASLLPALIRTDAGNTDFRALVALLDADLAVRNGAEQQFYGQFNGLAPIRHVVLAVLDGRALACGAFKEFGPGVAEIKRMFTHPDGRRRGLAAAVLAELETWCCELGYTACVLETGVRHEEAIALYQKTGYTIIPNYPPYTGVDGSVCLRKVLGV</sequence>
<evidence type="ECO:0000313" key="4">
    <source>
        <dbReference type="EMBL" id="GAA4319558.1"/>
    </source>
</evidence>
<evidence type="ECO:0000256" key="2">
    <source>
        <dbReference type="ARBA" id="ARBA00023315"/>
    </source>
</evidence>
<dbReference type="InterPro" id="IPR050832">
    <property type="entry name" value="Bact_Acetyltransf"/>
</dbReference>
<dbReference type="CDD" id="cd04301">
    <property type="entry name" value="NAT_SF"/>
    <property type="match status" value="1"/>
</dbReference>
<evidence type="ECO:0000256" key="1">
    <source>
        <dbReference type="ARBA" id="ARBA00022679"/>
    </source>
</evidence>
<keyword evidence="2" id="KW-0012">Acyltransferase</keyword>
<evidence type="ECO:0000313" key="5">
    <source>
        <dbReference type="Proteomes" id="UP001501725"/>
    </source>
</evidence>
<dbReference type="Pfam" id="PF00583">
    <property type="entry name" value="Acetyltransf_1"/>
    <property type="match status" value="1"/>
</dbReference>
<dbReference type="InterPro" id="IPR016181">
    <property type="entry name" value="Acyl_CoA_acyltransferase"/>
</dbReference>
<accession>A0ABP8G8V8</accession>